<feature type="compositionally biased region" description="Pro residues" evidence="1">
    <location>
        <begin position="67"/>
        <end position="81"/>
    </location>
</feature>
<name>E4N0J8_KITSK</name>
<organism evidence="2 3">
    <name type="scientific">Kitasatospora setae (strain ATCC 33774 / DSM 43861 / JCM 3304 / KCC A-0304 / NBRC 14216 / KM-6054)</name>
    <name type="common">Streptomyces setae</name>
    <dbReference type="NCBI Taxonomy" id="452652"/>
    <lineage>
        <taxon>Bacteria</taxon>
        <taxon>Bacillati</taxon>
        <taxon>Actinomycetota</taxon>
        <taxon>Actinomycetes</taxon>
        <taxon>Kitasatosporales</taxon>
        <taxon>Streptomycetaceae</taxon>
        <taxon>Kitasatospora</taxon>
    </lineage>
</organism>
<dbReference type="STRING" id="452652.KSE_59120"/>
<evidence type="ECO:0000313" key="3">
    <source>
        <dbReference type="Proteomes" id="UP000007076"/>
    </source>
</evidence>
<evidence type="ECO:0000256" key="1">
    <source>
        <dbReference type="SAM" id="MobiDB-lite"/>
    </source>
</evidence>
<keyword evidence="3" id="KW-1185">Reference proteome</keyword>
<dbReference type="PATRIC" id="fig|452652.3.peg.5920"/>
<proteinExistence type="predicted"/>
<dbReference type="AlphaFoldDB" id="E4N0J8"/>
<sequence length="81" mass="8046">MGNMIGKIAALVGTLTIATTAVLGVAGQTGSSVADNKGPYLAPVVVLADNKDPYTTPVVLGDNKDPYAPPANPTPSPTATP</sequence>
<accession>E4N0J8</accession>
<dbReference type="HOGENOM" id="CLU_2569303_0_0_11"/>
<gene>
    <name evidence="2" type="ordered locus">KSE_59120</name>
</gene>
<reference evidence="2 3" key="1">
    <citation type="journal article" date="2010" name="DNA Res.">
        <title>Genome sequence of Kitasatospora setae NBRC 14216T: an evolutionary snapshot of the family Streptomycetaceae.</title>
        <authorList>
            <person name="Ichikawa N."/>
            <person name="Oguchi A."/>
            <person name="Ikeda H."/>
            <person name="Ishikawa J."/>
            <person name="Kitani S."/>
            <person name="Watanabe Y."/>
            <person name="Nakamura S."/>
            <person name="Katano Y."/>
            <person name="Kishi E."/>
            <person name="Sasagawa M."/>
            <person name="Ankai A."/>
            <person name="Fukui S."/>
            <person name="Hashimoto Y."/>
            <person name="Kamata S."/>
            <person name="Otoguro M."/>
            <person name="Tanikawa S."/>
            <person name="Nihira T."/>
            <person name="Horinouchi S."/>
            <person name="Ohnishi Y."/>
            <person name="Hayakawa M."/>
            <person name="Kuzuyama T."/>
            <person name="Arisawa A."/>
            <person name="Nomoto F."/>
            <person name="Miura H."/>
            <person name="Takahashi Y."/>
            <person name="Fujita N."/>
        </authorList>
    </citation>
    <scope>NUCLEOTIDE SEQUENCE [LARGE SCALE GENOMIC DNA]</scope>
    <source>
        <strain evidence="3">ATCC 33774 / DSM 43861 / JCM 3304 / KCC A-0304 / NBRC 14216 / KM-6054</strain>
    </source>
</reference>
<evidence type="ECO:0000313" key="2">
    <source>
        <dbReference type="EMBL" id="BAJ31682.1"/>
    </source>
</evidence>
<protein>
    <submittedName>
        <fullName evidence="2">Uncharacterized protein</fullName>
    </submittedName>
</protein>
<dbReference type="Proteomes" id="UP000007076">
    <property type="component" value="Chromosome"/>
</dbReference>
<dbReference type="KEGG" id="ksk:KSE_59120"/>
<feature type="region of interest" description="Disordered" evidence="1">
    <location>
        <begin position="56"/>
        <end position="81"/>
    </location>
</feature>
<dbReference type="EMBL" id="AP010968">
    <property type="protein sequence ID" value="BAJ31682.1"/>
    <property type="molecule type" value="Genomic_DNA"/>
</dbReference>